<dbReference type="InterPro" id="IPR004607">
    <property type="entry name" value="GART"/>
</dbReference>
<feature type="active site" description="Proton donor" evidence="4">
    <location>
        <position position="109"/>
    </location>
</feature>
<feature type="binding site" evidence="4">
    <location>
        <begin position="90"/>
        <end position="93"/>
    </location>
    <ligand>
        <name>(6R)-10-formyltetrahydrofolate</name>
        <dbReference type="ChEBI" id="CHEBI:195366"/>
    </ligand>
</feature>
<sequence length="212" mass="23624">MLSIVVLISGGGTNLQAIMDYIATEKPDANIELVLSNRPDAYGLQRAAGASIKTEVIDHKAFDSRESFDQAMIEVIDPYQPDLIILAGFMRILSHGFVEHYEGRMINIHPALLPAYKGLHTHKRALADGVSHHGASVHYVTPELDSGAVIAQGRVPVLKDDTEESLEQRVHRIEHIVYPEVVKWFAEGRLSYRDNQAYMDDTLLTEPVVIDL</sequence>
<dbReference type="EMBL" id="QGKM01000037">
    <property type="protein sequence ID" value="PWQ96443.1"/>
    <property type="molecule type" value="Genomic_DNA"/>
</dbReference>
<keyword evidence="7" id="KW-1185">Reference proteome</keyword>
<evidence type="ECO:0000259" key="5">
    <source>
        <dbReference type="Pfam" id="PF00551"/>
    </source>
</evidence>
<evidence type="ECO:0000313" key="7">
    <source>
        <dbReference type="Proteomes" id="UP000245539"/>
    </source>
</evidence>
<dbReference type="SUPFAM" id="SSF53328">
    <property type="entry name" value="Formyltransferase"/>
    <property type="match status" value="1"/>
</dbReference>
<comment type="catalytic activity">
    <reaction evidence="4">
        <text>N(1)-(5-phospho-beta-D-ribosyl)glycinamide + (6R)-10-formyltetrahydrofolate = N(2)-formyl-N(1)-(5-phospho-beta-D-ribosyl)glycinamide + (6S)-5,6,7,8-tetrahydrofolate + H(+)</text>
        <dbReference type="Rhea" id="RHEA:15053"/>
        <dbReference type="ChEBI" id="CHEBI:15378"/>
        <dbReference type="ChEBI" id="CHEBI:57453"/>
        <dbReference type="ChEBI" id="CHEBI:143788"/>
        <dbReference type="ChEBI" id="CHEBI:147286"/>
        <dbReference type="ChEBI" id="CHEBI:195366"/>
        <dbReference type="EC" id="2.1.2.2"/>
    </reaction>
</comment>
<keyword evidence="3 4" id="KW-0658">Purine biosynthesis</keyword>
<dbReference type="GO" id="GO:0004644">
    <property type="term" value="F:phosphoribosylglycinamide formyltransferase activity"/>
    <property type="evidence" value="ECO:0007669"/>
    <property type="project" value="UniProtKB-UniRule"/>
</dbReference>
<dbReference type="EC" id="2.1.2.2" evidence="4"/>
<feature type="binding site" evidence="4">
    <location>
        <position position="65"/>
    </location>
    <ligand>
        <name>(6R)-10-formyltetrahydrofolate</name>
        <dbReference type="ChEBI" id="CHEBI:195366"/>
    </ligand>
</feature>
<dbReference type="GO" id="GO:0006189">
    <property type="term" value="P:'de novo' IMP biosynthetic process"/>
    <property type="evidence" value="ECO:0007669"/>
    <property type="project" value="UniProtKB-UniRule"/>
</dbReference>
<evidence type="ECO:0000256" key="3">
    <source>
        <dbReference type="ARBA" id="ARBA00022755"/>
    </source>
</evidence>
<keyword evidence="2 4" id="KW-0808">Transferase</keyword>
<proteinExistence type="inferred from homology"/>
<feature type="site" description="Raises pKa of active site His" evidence="4">
    <location>
        <position position="145"/>
    </location>
</feature>
<dbReference type="CDD" id="cd08645">
    <property type="entry name" value="FMT_core_GART"/>
    <property type="match status" value="1"/>
</dbReference>
<dbReference type="PANTHER" id="PTHR43369:SF2">
    <property type="entry name" value="PHOSPHORIBOSYLGLYCINAMIDE FORMYLTRANSFERASE"/>
    <property type="match status" value="1"/>
</dbReference>
<evidence type="ECO:0000313" key="6">
    <source>
        <dbReference type="EMBL" id="PWQ96443.1"/>
    </source>
</evidence>
<comment type="function">
    <text evidence="4">Catalyzes the transfer of a formyl group from 10-formyltetrahydrofolate to 5-phospho-ribosyl-glycinamide (GAR), producing 5-phospho-ribosyl-N-formylglycinamide (FGAR) and tetrahydrofolate.</text>
</comment>
<dbReference type="Gene3D" id="3.40.50.170">
    <property type="entry name" value="Formyl transferase, N-terminal domain"/>
    <property type="match status" value="1"/>
</dbReference>
<comment type="caution">
    <text evidence="6">The sequence shown here is derived from an EMBL/GenBank/DDBJ whole genome shotgun (WGS) entry which is preliminary data.</text>
</comment>
<evidence type="ECO:0000256" key="1">
    <source>
        <dbReference type="ARBA" id="ARBA00005054"/>
    </source>
</evidence>
<comment type="pathway">
    <text evidence="1 4">Purine metabolism; IMP biosynthesis via de novo pathway; N(2)-formyl-N(1)-(5-phospho-D-ribosyl)glycinamide from N(1)-(5-phospho-D-ribosyl)glycinamide (10-formyl THF route): step 1/1.</text>
</comment>
<organism evidence="6 7">
    <name type="scientific">Leucothrix pacifica</name>
    <dbReference type="NCBI Taxonomy" id="1247513"/>
    <lineage>
        <taxon>Bacteria</taxon>
        <taxon>Pseudomonadati</taxon>
        <taxon>Pseudomonadota</taxon>
        <taxon>Gammaproteobacteria</taxon>
        <taxon>Thiotrichales</taxon>
        <taxon>Thiotrichaceae</taxon>
        <taxon>Leucothrix</taxon>
    </lineage>
</organism>
<dbReference type="AlphaFoldDB" id="A0A317CGA0"/>
<dbReference type="OrthoDB" id="9806170at2"/>
<protein>
    <recommendedName>
        <fullName evidence="4">Phosphoribosylglycinamide formyltransferase</fullName>
        <ecNumber evidence="4">2.1.2.2</ecNumber>
    </recommendedName>
    <alternativeName>
        <fullName evidence="4">5'-phosphoribosylglycinamide transformylase</fullName>
    </alternativeName>
    <alternativeName>
        <fullName evidence="4">GAR transformylase</fullName>
        <shortName evidence="4">GART</shortName>
    </alternativeName>
</protein>
<name>A0A317CGA0_9GAMM</name>
<feature type="binding site" evidence="4">
    <location>
        <begin position="12"/>
        <end position="14"/>
    </location>
    <ligand>
        <name>N(1)-(5-phospho-beta-D-ribosyl)glycinamide</name>
        <dbReference type="ChEBI" id="CHEBI:143788"/>
    </ligand>
</feature>
<accession>A0A317CGA0</accession>
<dbReference type="InterPro" id="IPR002376">
    <property type="entry name" value="Formyl_transf_N"/>
</dbReference>
<reference evidence="6 7" key="1">
    <citation type="submission" date="2018-05" db="EMBL/GenBank/DDBJ databases">
        <title>Leucothrix arctica sp. nov., isolated from Arctic seawater.</title>
        <authorList>
            <person name="Choi A."/>
            <person name="Baek K."/>
        </authorList>
    </citation>
    <scope>NUCLEOTIDE SEQUENCE [LARGE SCALE GENOMIC DNA]</scope>
    <source>
        <strain evidence="6 7">JCM 18388</strain>
    </source>
</reference>
<dbReference type="InterPro" id="IPR036477">
    <property type="entry name" value="Formyl_transf_N_sf"/>
</dbReference>
<feature type="binding site" evidence="4">
    <location>
        <position position="107"/>
    </location>
    <ligand>
        <name>(6R)-10-formyltetrahydrofolate</name>
        <dbReference type="ChEBI" id="CHEBI:195366"/>
    </ligand>
</feature>
<dbReference type="Proteomes" id="UP000245539">
    <property type="component" value="Unassembled WGS sequence"/>
</dbReference>
<dbReference type="HAMAP" id="MF_01930">
    <property type="entry name" value="PurN"/>
    <property type="match status" value="1"/>
</dbReference>
<feature type="domain" description="Formyl transferase N-terminal" evidence="5">
    <location>
        <begin position="4"/>
        <end position="182"/>
    </location>
</feature>
<dbReference type="NCBIfam" id="TIGR00639">
    <property type="entry name" value="PurN"/>
    <property type="match status" value="1"/>
</dbReference>
<dbReference type="PANTHER" id="PTHR43369">
    <property type="entry name" value="PHOSPHORIBOSYLGLYCINAMIDE FORMYLTRANSFERASE"/>
    <property type="match status" value="1"/>
</dbReference>
<gene>
    <name evidence="4" type="primary">purN</name>
    <name evidence="6" type="ORF">DKW60_12850</name>
</gene>
<dbReference type="RefSeq" id="WP_109838059.1">
    <property type="nucleotide sequence ID" value="NZ_QGKM01000037.1"/>
</dbReference>
<dbReference type="Pfam" id="PF00551">
    <property type="entry name" value="Formyl_trans_N"/>
    <property type="match status" value="1"/>
</dbReference>
<evidence type="ECO:0000256" key="4">
    <source>
        <dbReference type="HAMAP-Rule" id="MF_01930"/>
    </source>
</evidence>
<dbReference type="UniPathway" id="UPA00074">
    <property type="reaction ID" value="UER00126"/>
</dbReference>
<dbReference type="GO" id="GO:0005829">
    <property type="term" value="C:cytosol"/>
    <property type="evidence" value="ECO:0007669"/>
    <property type="project" value="TreeGrafter"/>
</dbReference>
<comment type="similarity">
    <text evidence="4">Belongs to the GART family.</text>
</comment>
<evidence type="ECO:0000256" key="2">
    <source>
        <dbReference type="ARBA" id="ARBA00022679"/>
    </source>
</evidence>